<name>A0ABY8VT02_9MYCO</name>
<dbReference type="GO" id="GO:0016740">
    <property type="term" value="F:transferase activity"/>
    <property type="evidence" value="ECO:0007669"/>
    <property type="project" value="UniProtKB-KW"/>
</dbReference>
<accession>A0ABY8VT02</accession>
<dbReference type="PANTHER" id="PTHR48207">
    <property type="entry name" value="SUCCINATE--HYDROXYMETHYLGLUTARATE COA-TRANSFERASE"/>
    <property type="match status" value="1"/>
</dbReference>
<reference evidence="2 3" key="1">
    <citation type="journal article" date="2023" name="Microbiol. Resour. Announc.">
        <title>Complete Genome Sequence of Mycobacterium wuenschmanii, a novel Nontuberculous Mycobacterium Isolated from a captive population of Amazon Milk Frogs.</title>
        <authorList>
            <person name="Hicks J."/>
            <person name="Zeineldin M."/>
            <person name="Ward H."/>
            <person name="Wuenschmann A."/>
            <person name="Camp P."/>
            <person name="Farrell D."/>
            <person name="Lehman K."/>
            <person name="Thacker T."/>
            <person name="Cuthbert E."/>
        </authorList>
    </citation>
    <scope>NUCLEOTIDE SEQUENCE [LARGE SCALE GENOMIC DNA]</scope>
    <source>
        <strain evidence="2 3">Wuenschmanii</strain>
    </source>
</reference>
<dbReference type="EMBL" id="CP126981">
    <property type="protein sequence ID" value="WIM85782.1"/>
    <property type="molecule type" value="Genomic_DNA"/>
</dbReference>
<dbReference type="Gene3D" id="3.40.50.10540">
    <property type="entry name" value="Crotonobetainyl-coa:carnitine coa-transferase, domain 1"/>
    <property type="match status" value="1"/>
</dbReference>
<evidence type="ECO:0000313" key="2">
    <source>
        <dbReference type="EMBL" id="WIM85782.1"/>
    </source>
</evidence>
<dbReference type="SUPFAM" id="SSF89796">
    <property type="entry name" value="CoA-transferase family III (CaiB/BaiF)"/>
    <property type="match status" value="1"/>
</dbReference>
<gene>
    <name evidence="2" type="ORF">PT015_12535</name>
</gene>
<organism evidence="2 3">
    <name type="scientific">Candidatus Mycobacterium wuenschmannii</name>
    <dbReference type="NCBI Taxonomy" id="3027808"/>
    <lineage>
        <taxon>Bacteria</taxon>
        <taxon>Bacillati</taxon>
        <taxon>Actinomycetota</taxon>
        <taxon>Actinomycetes</taxon>
        <taxon>Mycobacteriales</taxon>
        <taxon>Mycobacteriaceae</taxon>
        <taxon>Mycobacterium</taxon>
    </lineage>
</organism>
<keyword evidence="3" id="KW-1185">Reference proteome</keyword>
<dbReference type="PANTHER" id="PTHR48207:SF3">
    <property type="entry name" value="SUCCINATE--HYDROXYMETHYLGLUTARATE COA-TRANSFERASE"/>
    <property type="match status" value="1"/>
</dbReference>
<evidence type="ECO:0000256" key="1">
    <source>
        <dbReference type="ARBA" id="ARBA00022679"/>
    </source>
</evidence>
<protein>
    <submittedName>
        <fullName evidence="2">CoA transferase</fullName>
    </submittedName>
</protein>
<dbReference type="InterPro" id="IPR003673">
    <property type="entry name" value="CoA-Trfase_fam_III"/>
</dbReference>
<dbReference type="InterPro" id="IPR023606">
    <property type="entry name" value="CoA-Trfase_III_dom_1_sf"/>
</dbReference>
<keyword evidence="1 2" id="KW-0808">Transferase</keyword>
<dbReference type="InterPro" id="IPR050483">
    <property type="entry name" value="CoA-transferase_III_domain"/>
</dbReference>
<dbReference type="Proteomes" id="UP001236585">
    <property type="component" value="Chromosome"/>
</dbReference>
<proteinExistence type="predicted"/>
<sequence>MSALTGFRVVELAESVAGEYCGKLLADFGAEVIKVERPGGSPTRAMAPIVGEGGPECSAVFAYLNTNKRSVVIDGDGMNALIASADAVIGEQSVAEIAGDHPDTVFCAVTPYGVQAPAELHNAASLNVFHASGWGFHTPAMPIQPNRR</sequence>
<dbReference type="Pfam" id="PF02515">
    <property type="entry name" value="CoA_transf_3"/>
    <property type="match status" value="1"/>
</dbReference>
<evidence type="ECO:0000313" key="3">
    <source>
        <dbReference type="Proteomes" id="UP001236585"/>
    </source>
</evidence>